<reference evidence="9 10" key="1">
    <citation type="submission" date="2022-03" db="EMBL/GenBank/DDBJ databases">
        <authorList>
            <person name="Macdonald S."/>
            <person name="Ahmed S."/>
            <person name="Newling K."/>
        </authorList>
    </citation>
    <scope>NUCLEOTIDE SEQUENCE [LARGE SCALE GENOMIC DNA]</scope>
</reference>
<dbReference type="InterPro" id="IPR001375">
    <property type="entry name" value="Peptidase_S9_cat"/>
</dbReference>
<comment type="caution">
    <text evidence="9">The sequence shown here is derived from an EMBL/GenBank/DDBJ whole genome shotgun (WGS) entry which is preliminary data.</text>
</comment>
<feature type="domain" description="Peptidase S9 prolyl oligopeptidase catalytic" evidence="7">
    <location>
        <begin position="162"/>
        <end position="352"/>
    </location>
</feature>
<evidence type="ECO:0000259" key="7">
    <source>
        <dbReference type="Pfam" id="PF00326"/>
    </source>
</evidence>
<dbReference type="AlphaFoldDB" id="A0ABC8LQ27"/>
<dbReference type="Pfam" id="PF02897">
    <property type="entry name" value="Peptidase_S9_N"/>
    <property type="match status" value="1"/>
</dbReference>
<comment type="function">
    <text evidence="5">Serine peptidase whose precise substrate specificity remains unclear. Does not cleave peptides after a arginine or lysine residue. Regulates trans-Golgi network morphology and sorting by regulating the membrane binding of the AP-1 complex. May play a role in the regulation of synaptic vesicle exocytosis.</text>
</comment>
<evidence type="ECO:0000256" key="1">
    <source>
        <dbReference type="ARBA" id="ARBA00005228"/>
    </source>
</evidence>
<dbReference type="Gene3D" id="3.40.50.1820">
    <property type="entry name" value="alpha/beta hydrolase"/>
    <property type="match status" value="1"/>
</dbReference>
<evidence type="ECO:0000256" key="5">
    <source>
        <dbReference type="ARBA" id="ARBA00045448"/>
    </source>
</evidence>
<evidence type="ECO:0000256" key="4">
    <source>
        <dbReference type="ARBA" id="ARBA00022825"/>
    </source>
</evidence>
<gene>
    <name evidence="9" type="ORF">ERUC_LOCUS38396</name>
</gene>
<dbReference type="InterPro" id="IPR029058">
    <property type="entry name" value="AB_hydrolase_fold"/>
</dbReference>
<evidence type="ECO:0000256" key="6">
    <source>
        <dbReference type="RuleBase" id="RU368024"/>
    </source>
</evidence>
<dbReference type="EC" id="3.4.21.-" evidence="6"/>
<dbReference type="SUPFAM" id="SSF50993">
    <property type="entry name" value="Peptidase/esterase 'gauge' domain"/>
    <property type="match status" value="1"/>
</dbReference>
<keyword evidence="3 6" id="KW-0378">Hydrolase</keyword>
<keyword evidence="4 6" id="KW-0720">Serine protease</keyword>
<dbReference type="Pfam" id="PF00326">
    <property type="entry name" value="Peptidase_S9"/>
    <property type="match status" value="1"/>
</dbReference>
<dbReference type="InterPro" id="IPR051543">
    <property type="entry name" value="Serine_Peptidase_S9A"/>
</dbReference>
<dbReference type="PANTHER" id="PTHR11757">
    <property type="entry name" value="PROTEASE FAMILY S9A OLIGOPEPTIDASE"/>
    <property type="match status" value="1"/>
</dbReference>
<comment type="similarity">
    <text evidence="1 6">Belongs to the peptidase S9A family.</text>
</comment>
<evidence type="ECO:0000256" key="2">
    <source>
        <dbReference type="ARBA" id="ARBA00022670"/>
    </source>
</evidence>
<keyword evidence="10" id="KW-1185">Reference proteome</keyword>
<dbReference type="InterPro" id="IPR023302">
    <property type="entry name" value="Pept_S9A_N"/>
</dbReference>
<evidence type="ECO:0000256" key="3">
    <source>
        <dbReference type="ARBA" id="ARBA00022801"/>
    </source>
</evidence>
<feature type="domain" description="Peptidase S9A N-terminal" evidence="8">
    <location>
        <begin position="5"/>
        <end position="100"/>
    </location>
</feature>
<protein>
    <recommendedName>
        <fullName evidence="6">Prolyl endopeptidase</fullName>
        <ecNumber evidence="6">3.4.21.-</ecNumber>
    </recommendedName>
</protein>
<organism evidence="9 10">
    <name type="scientific">Eruca vesicaria subsp. sativa</name>
    <name type="common">Garden rocket</name>
    <name type="synonym">Eruca sativa</name>
    <dbReference type="NCBI Taxonomy" id="29727"/>
    <lineage>
        <taxon>Eukaryota</taxon>
        <taxon>Viridiplantae</taxon>
        <taxon>Streptophyta</taxon>
        <taxon>Embryophyta</taxon>
        <taxon>Tracheophyta</taxon>
        <taxon>Spermatophyta</taxon>
        <taxon>Magnoliopsida</taxon>
        <taxon>eudicotyledons</taxon>
        <taxon>Gunneridae</taxon>
        <taxon>Pentapetalae</taxon>
        <taxon>rosids</taxon>
        <taxon>malvids</taxon>
        <taxon>Brassicales</taxon>
        <taxon>Brassicaceae</taxon>
        <taxon>Brassiceae</taxon>
        <taxon>Eruca</taxon>
    </lineage>
</organism>
<dbReference type="PANTHER" id="PTHR11757:SF18">
    <property type="entry name" value="PROLYL ENDOPEPTIDASE"/>
    <property type="match status" value="1"/>
</dbReference>
<dbReference type="GO" id="GO:0006508">
    <property type="term" value="P:proteolysis"/>
    <property type="evidence" value="ECO:0007669"/>
    <property type="project" value="UniProtKB-KW"/>
</dbReference>
<dbReference type="SUPFAM" id="SSF53474">
    <property type="entry name" value="alpha/beta-Hydrolases"/>
    <property type="match status" value="1"/>
</dbReference>
<evidence type="ECO:0000259" key="8">
    <source>
        <dbReference type="Pfam" id="PF02897"/>
    </source>
</evidence>
<dbReference type="Proteomes" id="UP001642260">
    <property type="component" value="Unassembled WGS sequence"/>
</dbReference>
<evidence type="ECO:0000313" key="9">
    <source>
        <dbReference type="EMBL" id="CAH8385913.1"/>
    </source>
</evidence>
<proteinExistence type="inferred from homology"/>
<name>A0ABC8LQ27_ERUVS</name>
<dbReference type="PRINTS" id="PR00862">
    <property type="entry name" value="PROLIGOPTASE"/>
</dbReference>
<keyword evidence="2 6" id="KW-0645">Protease</keyword>
<accession>A0ABC8LQ27</accession>
<dbReference type="GO" id="GO:0004252">
    <property type="term" value="F:serine-type endopeptidase activity"/>
    <property type="evidence" value="ECO:0007669"/>
    <property type="project" value="UniProtKB-UniRule"/>
</dbReference>
<sequence length="391" mass="44297">MFNMDSVKIQKIQLFRDHLAVFEREQGLHKITVHRLPAEGEPLNCLEAVRSVSFIDPVYSVDSTESEFSSSVLRFRYSSLKTPPSVYDYDMDSDTSVVKKIDTVLGGFDASNYVTERKWVTAADGTQIPMSIVYNKNLAKLDGSDPCLLYGYGSYEISVSPYFKASRLSLLDRGFIYVIAHVRGGGEMGRQWYENGKLLKNKNTFTDFIACAEALIELKYCSKEKLCVEGRSAGGLLMGAVLNMRPDLFKVVVAGVPFVDALTTMLDPTISLTTSEWEEWGDPMKEEYYFYMKSYSPVVNVSILPLFDPRVMYSEPAQFVAKLREMKTDNLLLFKCELGAGHFSKSGRKKRTVLLWRKIRQKSAIWGFRFESDGYGGSTGSTYLSGERRYF</sequence>
<evidence type="ECO:0000313" key="10">
    <source>
        <dbReference type="Proteomes" id="UP001642260"/>
    </source>
</evidence>
<dbReference type="InterPro" id="IPR002470">
    <property type="entry name" value="Peptidase_S9A"/>
</dbReference>
<dbReference type="EMBL" id="CAKOAT010686264">
    <property type="protein sequence ID" value="CAH8385913.1"/>
    <property type="molecule type" value="Genomic_DNA"/>
</dbReference>